<dbReference type="PANTHER" id="PTHR45656">
    <property type="entry name" value="PROTEIN CBR-CLEC-78"/>
    <property type="match status" value="1"/>
</dbReference>
<evidence type="ECO:0000313" key="6">
    <source>
        <dbReference type="EMBL" id="VDI37835.1"/>
    </source>
</evidence>
<proteinExistence type="predicted"/>
<accession>A0A8B6ESN9</accession>
<dbReference type="InterPro" id="IPR051277">
    <property type="entry name" value="SEZ6_CSMD_C4BPB_Regulators"/>
</dbReference>
<keyword evidence="2" id="KW-0677">Repeat</keyword>
<evidence type="ECO:0000313" key="7">
    <source>
        <dbReference type="Proteomes" id="UP000596742"/>
    </source>
</evidence>
<evidence type="ECO:0000256" key="4">
    <source>
        <dbReference type="PROSITE-ProRule" id="PRU00302"/>
    </source>
</evidence>
<organism evidence="6 7">
    <name type="scientific">Mytilus galloprovincialis</name>
    <name type="common">Mediterranean mussel</name>
    <dbReference type="NCBI Taxonomy" id="29158"/>
    <lineage>
        <taxon>Eukaryota</taxon>
        <taxon>Metazoa</taxon>
        <taxon>Spiralia</taxon>
        <taxon>Lophotrochozoa</taxon>
        <taxon>Mollusca</taxon>
        <taxon>Bivalvia</taxon>
        <taxon>Autobranchia</taxon>
        <taxon>Pteriomorphia</taxon>
        <taxon>Mytilida</taxon>
        <taxon>Mytiloidea</taxon>
        <taxon>Mytilidae</taxon>
        <taxon>Mytilinae</taxon>
        <taxon>Mytilus</taxon>
    </lineage>
</organism>
<dbReference type="CDD" id="cd00033">
    <property type="entry name" value="CCP"/>
    <property type="match status" value="1"/>
</dbReference>
<evidence type="ECO:0000256" key="3">
    <source>
        <dbReference type="ARBA" id="ARBA00023157"/>
    </source>
</evidence>
<dbReference type="SUPFAM" id="SSF57535">
    <property type="entry name" value="Complement control module/SCR domain"/>
    <property type="match status" value="1"/>
</dbReference>
<dbReference type="AlphaFoldDB" id="A0A8B6ESN9"/>
<dbReference type="PANTHER" id="PTHR45656:SF4">
    <property type="entry name" value="PROTEIN CBR-CLEC-78"/>
    <property type="match status" value="1"/>
</dbReference>
<name>A0A8B6ESN9_MYTGA</name>
<dbReference type="InterPro" id="IPR035976">
    <property type="entry name" value="Sushi/SCR/CCP_sf"/>
</dbReference>
<comment type="caution">
    <text evidence="6">The sequence shown here is derived from an EMBL/GenBank/DDBJ whole genome shotgun (WGS) entry which is preliminary data.</text>
</comment>
<protein>
    <recommendedName>
        <fullName evidence="5">Sushi domain-containing protein</fullName>
    </recommendedName>
</protein>
<evidence type="ECO:0000256" key="1">
    <source>
        <dbReference type="ARBA" id="ARBA00022729"/>
    </source>
</evidence>
<dbReference type="PROSITE" id="PS50923">
    <property type="entry name" value="SUSHI"/>
    <property type="match status" value="1"/>
</dbReference>
<dbReference type="InterPro" id="IPR000436">
    <property type="entry name" value="Sushi_SCR_CCP_dom"/>
</dbReference>
<keyword evidence="7" id="KW-1185">Reference proteome</keyword>
<keyword evidence="1" id="KW-0732">Signal</keyword>
<evidence type="ECO:0000256" key="2">
    <source>
        <dbReference type="ARBA" id="ARBA00022737"/>
    </source>
</evidence>
<reference evidence="6" key="1">
    <citation type="submission" date="2018-11" db="EMBL/GenBank/DDBJ databases">
        <authorList>
            <person name="Alioto T."/>
            <person name="Alioto T."/>
        </authorList>
    </citation>
    <scope>NUCLEOTIDE SEQUENCE</scope>
</reference>
<keyword evidence="4" id="KW-0768">Sushi</keyword>
<dbReference type="EMBL" id="UYJE01005502">
    <property type="protein sequence ID" value="VDI37835.1"/>
    <property type="molecule type" value="Genomic_DNA"/>
</dbReference>
<feature type="non-terminal residue" evidence="6">
    <location>
        <position position="1"/>
    </location>
</feature>
<dbReference type="Gene3D" id="2.10.70.10">
    <property type="entry name" value="Complement Module, domain 1"/>
    <property type="match status" value="1"/>
</dbReference>
<dbReference type="Pfam" id="PF00084">
    <property type="entry name" value="Sushi"/>
    <property type="match status" value="1"/>
</dbReference>
<dbReference type="Proteomes" id="UP000596742">
    <property type="component" value="Unassembled WGS sequence"/>
</dbReference>
<sequence length="55" mass="6098">QCEDIPQIPNGKVIKTGTFIGSTANFSCDTRYQLRGKQSITCTGDGWSHYPPICY</sequence>
<evidence type="ECO:0000259" key="5">
    <source>
        <dbReference type="PROSITE" id="PS50923"/>
    </source>
</evidence>
<feature type="domain" description="Sushi" evidence="5">
    <location>
        <begin position="1"/>
        <end position="55"/>
    </location>
</feature>
<feature type="non-terminal residue" evidence="6">
    <location>
        <position position="55"/>
    </location>
</feature>
<comment type="caution">
    <text evidence="4">Lacks conserved residue(s) required for the propagation of feature annotation.</text>
</comment>
<dbReference type="OrthoDB" id="6163134at2759"/>
<gene>
    <name evidence="6" type="ORF">MGAL_10B080838</name>
</gene>
<dbReference type="SMART" id="SM00032">
    <property type="entry name" value="CCP"/>
    <property type="match status" value="1"/>
</dbReference>
<keyword evidence="3" id="KW-1015">Disulfide bond</keyword>